<evidence type="ECO:0000313" key="1">
    <source>
        <dbReference type="EMBL" id="CUC09099.1"/>
    </source>
</evidence>
<reference evidence="1" key="1">
    <citation type="submission" date="2014-11" db="EMBL/GenBank/DDBJ databases">
        <title>Molecular phylogeny of cliff fern family Woodsiaceae with morphological implications.</title>
        <authorList>
            <person name="Shao Y.-Z."/>
            <person name="Wei R."/>
            <person name="Zhang X.-C."/>
        </authorList>
    </citation>
    <scope>NUCLEOTIDE SEQUENCE</scope>
</reference>
<name>A0A0K6S6I6_9ALVE</name>
<dbReference type="AlphaFoldDB" id="A0A0K6S6I6"/>
<organism evidence="1">
    <name type="scientific">Chromera velia CCMP2878</name>
    <dbReference type="NCBI Taxonomy" id="1169474"/>
    <lineage>
        <taxon>Eukaryota</taxon>
        <taxon>Sar</taxon>
        <taxon>Alveolata</taxon>
        <taxon>Colpodellida</taxon>
        <taxon>Chromeraceae</taxon>
        <taxon>Chromera</taxon>
    </lineage>
</organism>
<gene>
    <name evidence="1" type="ORF">Cvel_2983.t1.CR2</name>
</gene>
<sequence>MPDPITAIAVGGALLQVWQTFELALSTKEHLEQVSEMNLWNDEERKTLCRELSDLLSAWKLALHRATLLLLRHGKGMFVVHSPALEAAIAQSKDYAERFQGVVGALTRGSNASVMEDAWKVARSATEKEQSLKMETSLFLQMCTATMAAECCLQRRSRCFWTATEEDEKRDEEDGDDVQGTRLWPALQAALTT</sequence>
<proteinExistence type="predicted"/>
<dbReference type="VEuPathDB" id="CryptoDB:Cvel_2983"/>
<accession>A0A0K6S6I6</accession>
<dbReference type="EMBL" id="CDMZ01000209">
    <property type="protein sequence ID" value="CUC09099.1"/>
    <property type="molecule type" value="Genomic_DNA"/>
</dbReference>
<protein>
    <submittedName>
        <fullName evidence="1">Uncharacterized protein</fullName>
    </submittedName>
</protein>